<gene>
    <name evidence="1" type="ORF">J2Z35_001101</name>
</gene>
<organism evidence="1 2">
    <name type="scientific">Acetoanaerobium pronyense</name>
    <dbReference type="NCBI Taxonomy" id="1482736"/>
    <lineage>
        <taxon>Bacteria</taxon>
        <taxon>Bacillati</taxon>
        <taxon>Bacillota</taxon>
        <taxon>Clostridia</taxon>
        <taxon>Peptostreptococcales</taxon>
        <taxon>Filifactoraceae</taxon>
        <taxon>Acetoanaerobium</taxon>
    </lineage>
</organism>
<dbReference type="PROSITE" id="PS51257">
    <property type="entry name" value="PROKAR_LIPOPROTEIN"/>
    <property type="match status" value="1"/>
</dbReference>
<dbReference type="EMBL" id="JAGGLI010000009">
    <property type="protein sequence ID" value="MBP2027307.1"/>
    <property type="molecule type" value="Genomic_DNA"/>
</dbReference>
<accession>A0ABS4KHQ9</accession>
<dbReference type="Pfam" id="PF22673">
    <property type="entry name" value="MCP-like_PDC_1"/>
    <property type="match status" value="1"/>
</dbReference>
<dbReference type="RefSeq" id="WP_209660275.1">
    <property type="nucleotide sequence ID" value="NZ_JAGGLI010000009.1"/>
</dbReference>
<evidence type="ECO:0000313" key="2">
    <source>
        <dbReference type="Proteomes" id="UP001314903"/>
    </source>
</evidence>
<dbReference type="SUPFAM" id="SSF103190">
    <property type="entry name" value="Sensory domain-like"/>
    <property type="match status" value="1"/>
</dbReference>
<dbReference type="InterPro" id="IPR029151">
    <property type="entry name" value="Sensor-like_sf"/>
</dbReference>
<proteinExistence type="predicted"/>
<reference evidence="1 2" key="1">
    <citation type="submission" date="2021-03" db="EMBL/GenBank/DDBJ databases">
        <title>Genomic Encyclopedia of Type Strains, Phase IV (KMG-IV): sequencing the most valuable type-strain genomes for metagenomic binning, comparative biology and taxonomic classification.</title>
        <authorList>
            <person name="Goeker M."/>
        </authorList>
    </citation>
    <scope>NUCLEOTIDE SEQUENCE [LARGE SCALE GENOMIC DNA]</scope>
    <source>
        <strain evidence="1 2">DSM 27512</strain>
    </source>
</reference>
<protein>
    <recommendedName>
        <fullName evidence="3">Methyl-accepting chemotaxis protein</fullName>
    </recommendedName>
</protein>
<keyword evidence="2" id="KW-1185">Reference proteome</keyword>
<evidence type="ECO:0008006" key="3">
    <source>
        <dbReference type="Google" id="ProtNLM"/>
    </source>
</evidence>
<sequence length="168" mass="19321">MKNQIKYFLIGIFSSIVLSGCGVAFDIGFENTEIETTTIIEENYENNVDVKEIETLLNYFIENLHIIEKENAVEVISAFENNSDLVMQHMYLAKETGEFYIYPFAELPGDYDARTRPWYTQAMKDGIYISEVYEDITSGERIITVAKRIDISDKQYGVIGIDVVVERN</sequence>
<dbReference type="Gene3D" id="3.30.450.20">
    <property type="entry name" value="PAS domain"/>
    <property type="match status" value="1"/>
</dbReference>
<evidence type="ECO:0000313" key="1">
    <source>
        <dbReference type="EMBL" id="MBP2027307.1"/>
    </source>
</evidence>
<dbReference type="Proteomes" id="UP001314903">
    <property type="component" value="Unassembled WGS sequence"/>
</dbReference>
<dbReference type="CDD" id="cd18773">
    <property type="entry name" value="PDC1_HK_sensor"/>
    <property type="match status" value="1"/>
</dbReference>
<name>A0ABS4KHQ9_9FIRM</name>
<comment type="caution">
    <text evidence="1">The sequence shown here is derived from an EMBL/GenBank/DDBJ whole genome shotgun (WGS) entry which is preliminary data.</text>
</comment>